<feature type="chain" id="PRO_5043472663" evidence="1">
    <location>
        <begin position="19"/>
        <end position="219"/>
    </location>
</feature>
<name>A0AAV4BJ31_9GAST</name>
<accession>A0AAV4BJ31</accession>
<keyword evidence="3" id="KW-1185">Reference proteome</keyword>
<reference evidence="2 3" key="1">
    <citation type="journal article" date="2021" name="Elife">
        <title>Chloroplast acquisition without the gene transfer in kleptoplastic sea slugs, Plakobranchus ocellatus.</title>
        <authorList>
            <person name="Maeda T."/>
            <person name="Takahashi S."/>
            <person name="Yoshida T."/>
            <person name="Shimamura S."/>
            <person name="Takaki Y."/>
            <person name="Nagai Y."/>
            <person name="Toyoda A."/>
            <person name="Suzuki Y."/>
            <person name="Arimoto A."/>
            <person name="Ishii H."/>
            <person name="Satoh N."/>
            <person name="Nishiyama T."/>
            <person name="Hasebe M."/>
            <person name="Maruyama T."/>
            <person name="Minagawa J."/>
            <person name="Obokata J."/>
            <person name="Shigenobu S."/>
        </authorList>
    </citation>
    <scope>NUCLEOTIDE SEQUENCE [LARGE SCALE GENOMIC DNA]</scope>
</reference>
<evidence type="ECO:0000313" key="2">
    <source>
        <dbReference type="EMBL" id="GFO18314.1"/>
    </source>
</evidence>
<evidence type="ECO:0000256" key="1">
    <source>
        <dbReference type="SAM" id="SignalP"/>
    </source>
</evidence>
<dbReference type="Proteomes" id="UP000735302">
    <property type="component" value="Unassembled WGS sequence"/>
</dbReference>
<feature type="signal peptide" evidence="1">
    <location>
        <begin position="1"/>
        <end position="18"/>
    </location>
</feature>
<proteinExistence type="predicted"/>
<gene>
    <name evidence="2" type="ORF">PoB_004481900</name>
</gene>
<organism evidence="2 3">
    <name type="scientific">Plakobranchus ocellatus</name>
    <dbReference type="NCBI Taxonomy" id="259542"/>
    <lineage>
        <taxon>Eukaryota</taxon>
        <taxon>Metazoa</taxon>
        <taxon>Spiralia</taxon>
        <taxon>Lophotrochozoa</taxon>
        <taxon>Mollusca</taxon>
        <taxon>Gastropoda</taxon>
        <taxon>Heterobranchia</taxon>
        <taxon>Euthyneura</taxon>
        <taxon>Panpulmonata</taxon>
        <taxon>Sacoglossa</taxon>
        <taxon>Placobranchoidea</taxon>
        <taxon>Plakobranchidae</taxon>
        <taxon>Plakobranchus</taxon>
    </lineage>
</organism>
<comment type="caution">
    <text evidence="2">The sequence shown here is derived from an EMBL/GenBank/DDBJ whole genome shotgun (WGS) entry which is preliminary data.</text>
</comment>
<protein>
    <submittedName>
        <fullName evidence="2">Alpha-amylase</fullName>
    </submittedName>
</protein>
<evidence type="ECO:0000313" key="3">
    <source>
        <dbReference type="Proteomes" id="UP000735302"/>
    </source>
</evidence>
<sequence length="219" mass="24625">MMFRLSIAFAVLLAMAMADPVEKRQEEEDDQDQDQGDFQETIIFLKRVTVDTEELFLRGGVGNRQDCQPDEAPEDDPCAIPISHIDLEMTSKIPNRNAYANGDLFLTWGGNEPGQTSNAAGTPAQWTTNDRRKPYYNALNVYGEHMWMVRVNMDCSVLQDGFFDFKGILNNQWEGTIASSNCNGNGAQTPPYTSENHIGRCGYINVFEWDSPSCTIESF</sequence>
<keyword evidence="1" id="KW-0732">Signal</keyword>
<dbReference type="EMBL" id="BLXT01004946">
    <property type="protein sequence ID" value="GFO18314.1"/>
    <property type="molecule type" value="Genomic_DNA"/>
</dbReference>
<dbReference type="AlphaFoldDB" id="A0AAV4BJ31"/>